<evidence type="ECO:0000256" key="7">
    <source>
        <dbReference type="SAM" id="MobiDB-lite"/>
    </source>
</evidence>
<evidence type="ECO:0000313" key="10">
    <source>
        <dbReference type="EMBL" id="SDS91322.1"/>
    </source>
</evidence>
<dbReference type="Gene3D" id="3.90.550.10">
    <property type="entry name" value="Spore Coat Polysaccharide Biosynthesis Protein SpsA, Chain A"/>
    <property type="match status" value="1"/>
</dbReference>
<dbReference type="InterPro" id="IPR029044">
    <property type="entry name" value="Nucleotide-diphossugar_trans"/>
</dbReference>
<dbReference type="GO" id="GO:0005886">
    <property type="term" value="C:plasma membrane"/>
    <property type="evidence" value="ECO:0007669"/>
    <property type="project" value="TreeGrafter"/>
</dbReference>
<feature type="transmembrane region" description="Helical" evidence="8">
    <location>
        <begin position="16"/>
        <end position="39"/>
    </location>
</feature>
<evidence type="ECO:0000256" key="4">
    <source>
        <dbReference type="ARBA" id="ARBA00022692"/>
    </source>
</evidence>
<dbReference type="eggNOG" id="COG1215">
    <property type="taxonomic scope" value="Bacteria"/>
</dbReference>
<evidence type="ECO:0000256" key="3">
    <source>
        <dbReference type="ARBA" id="ARBA00022679"/>
    </source>
</evidence>
<comment type="subcellular location">
    <subcellularLocation>
        <location evidence="1">Membrane</location>
        <topology evidence="1">Multi-pass membrane protein</topology>
    </subcellularLocation>
</comment>
<dbReference type="InterPro" id="IPR050321">
    <property type="entry name" value="Glycosyltr_2/OpgH_subfam"/>
</dbReference>
<dbReference type="PANTHER" id="PTHR43867:SF2">
    <property type="entry name" value="CELLULOSE SYNTHASE CATALYTIC SUBUNIT A [UDP-FORMING]"/>
    <property type="match status" value="1"/>
</dbReference>
<dbReference type="SUPFAM" id="SSF53448">
    <property type="entry name" value="Nucleotide-diphospho-sugar transferases"/>
    <property type="match status" value="1"/>
</dbReference>
<reference evidence="10 11" key="1">
    <citation type="submission" date="2016-10" db="EMBL/GenBank/DDBJ databases">
        <authorList>
            <person name="de Groot N.N."/>
        </authorList>
    </citation>
    <scope>NUCLEOTIDE SEQUENCE [LARGE SCALE GENOMIC DNA]</scope>
    <source>
        <strain evidence="10 11">DSM 22126</strain>
    </source>
</reference>
<keyword evidence="4 8" id="KW-0812">Transmembrane</keyword>
<feature type="transmembrane region" description="Helical" evidence="8">
    <location>
        <begin position="397"/>
        <end position="418"/>
    </location>
</feature>
<keyword evidence="11" id="KW-1185">Reference proteome</keyword>
<name>A0A1H1W2Y8_9CELL</name>
<keyword evidence="3 10" id="KW-0808">Transferase</keyword>
<evidence type="ECO:0000313" key="11">
    <source>
        <dbReference type="Proteomes" id="UP000185663"/>
    </source>
</evidence>
<feature type="domain" description="Glycosyltransferase 2-like" evidence="9">
    <location>
        <begin position="156"/>
        <end position="350"/>
    </location>
</feature>
<evidence type="ECO:0000256" key="6">
    <source>
        <dbReference type="ARBA" id="ARBA00023136"/>
    </source>
</evidence>
<keyword evidence="5 8" id="KW-1133">Transmembrane helix</keyword>
<proteinExistence type="predicted"/>
<dbReference type="Pfam" id="PF13632">
    <property type="entry name" value="Glyco_trans_2_3"/>
    <property type="match status" value="1"/>
</dbReference>
<evidence type="ECO:0000256" key="5">
    <source>
        <dbReference type="ARBA" id="ARBA00022989"/>
    </source>
</evidence>
<feature type="transmembrane region" description="Helical" evidence="8">
    <location>
        <begin position="365"/>
        <end position="385"/>
    </location>
</feature>
<feature type="region of interest" description="Disordered" evidence="7">
    <location>
        <begin position="434"/>
        <end position="460"/>
    </location>
</feature>
<evidence type="ECO:0000256" key="2">
    <source>
        <dbReference type="ARBA" id="ARBA00022676"/>
    </source>
</evidence>
<organism evidence="10 11">
    <name type="scientific">Paraoerskovia marina</name>
    <dbReference type="NCBI Taxonomy" id="545619"/>
    <lineage>
        <taxon>Bacteria</taxon>
        <taxon>Bacillati</taxon>
        <taxon>Actinomycetota</taxon>
        <taxon>Actinomycetes</taxon>
        <taxon>Micrococcales</taxon>
        <taxon>Cellulomonadaceae</taxon>
        <taxon>Paraoerskovia</taxon>
    </lineage>
</organism>
<protein>
    <submittedName>
        <fullName evidence="10">Glycosyltransferase, catalytic subunit of cellulose synthase and poly-beta-1,6-N-acetylglucosamine synthase</fullName>
    </submittedName>
</protein>
<dbReference type="AlphaFoldDB" id="A0A1H1W2Y8"/>
<dbReference type="RefSeq" id="WP_083372819.1">
    <property type="nucleotide sequence ID" value="NZ_LT629776.1"/>
</dbReference>
<feature type="transmembrane region" description="Helical" evidence="8">
    <location>
        <begin position="329"/>
        <end position="353"/>
    </location>
</feature>
<evidence type="ECO:0000259" key="9">
    <source>
        <dbReference type="Pfam" id="PF13632"/>
    </source>
</evidence>
<accession>A0A1H1W2Y8</accession>
<dbReference type="InterPro" id="IPR001173">
    <property type="entry name" value="Glyco_trans_2-like"/>
</dbReference>
<sequence length="460" mass="50223">MSGFELYAGLAPGLQIILTFFLVVALGSVGWTATLAWSAMLERRRLRRFETDSTASEADFVWVFVVPAMDEEVTIADSVSRLAAVRATHRHIIVVDDASEDATPQILAGLDVPGLHVVRRELPRARTGKAAVLDQAWEMVRTELAHIPSDRIIFGVVDADGRLDPDAPSALAHHFADPRVGGLQSAVRIYNDDHPLTWAQGIEFSVFGNVMQMGRSRWGTANMGGNGQFNRLSTLDDLATDDHMPGGVERGPWKDRLTEDQDLGVRMIQAGWRGEQSMRSVVDQQGVSNLRRLYRQRTRWAQGGWQVLDLLPSLPGSMKHVALPARADALFYLLIPVIQSLMAVAMLLALWLGAVEGVAIIPRELPVMVGLLVAGLGPVTLGVLGRGGSFKAFLRSILAFVPYLLYAFVMYPVVWRALFRQLMGRSSWAKTAREPVKDAVPQESAGPGGPSLDDGYGAAA</sequence>
<evidence type="ECO:0000256" key="8">
    <source>
        <dbReference type="SAM" id="Phobius"/>
    </source>
</evidence>
<gene>
    <name evidence="10" type="ORF">SAMN04489860_2693</name>
</gene>
<dbReference type="OrthoDB" id="9806824at2"/>
<keyword evidence="6 8" id="KW-0472">Membrane</keyword>
<dbReference type="GO" id="GO:0016758">
    <property type="term" value="F:hexosyltransferase activity"/>
    <property type="evidence" value="ECO:0007669"/>
    <property type="project" value="TreeGrafter"/>
</dbReference>
<dbReference type="PANTHER" id="PTHR43867">
    <property type="entry name" value="CELLULOSE SYNTHASE CATALYTIC SUBUNIT A [UDP-FORMING]"/>
    <property type="match status" value="1"/>
</dbReference>
<evidence type="ECO:0000256" key="1">
    <source>
        <dbReference type="ARBA" id="ARBA00004141"/>
    </source>
</evidence>
<dbReference type="Proteomes" id="UP000185663">
    <property type="component" value="Chromosome I"/>
</dbReference>
<keyword evidence="2" id="KW-0328">Glycosyltransferase</keyword>
<dbReference type="EMBL" id="LT629776">
    <property type="protein sequence ID" value="SDS91322.1"/>
    <property type="molecule type" value="Genomic_DNA"/>
</dbReference>
<dbReference type="STRING" id="545619.SAMN04489860_2693"/>